<proteinExistence type="predicted"/>
<dbReference type="InterPro" id="IPR050261">
    <property type="entry name" value="FrsA_esterase"/>
</dbReference>
<dbReference type="PANTHER" id="PTHR22946:SF9">
    <property type="entry name" value="POLYKETIDE TRANSFERASE AF380"/>
    <property type="match status" value="1"/>
</dbReference>
<feature type="transmembrane region" description="Helical" evidence="2">
    <location>
        <begin position="85"/>
        <end position="103"/>
    </location>
</feature>
<dbReference type="InterPro" id="IPR000383">
    <property type="entry name" value="Xaa-Pro-like_dom"/>
</dbReference>
<evidence type="ECO:0000256" key="1">
    <source>
        <dbReference type="ARBA" id="ARBA00022801"/>
    </source>
</evidence>
<keyword evidence="2" id="KW-1133">Transmembrane helix</keyword>
<dbReference type="SUPFAM" id="SSF53474">
    <property type="entry name" value="alpha/beta-Hydrolases"/>
    <property type="match status" value="1"/>
</dbReference>
<evidence type="ECO:0000313" key="5">
    <source>
        <dbReference type="Proteomes" id="UP000305539"/>
    </source>
</evidence>
<dbReference type="EMBL" id="SWJE01000018">
    <property type="protein sequence ID" value="TKC81459.1"/>
    <property type="molecule type" value="Genomic_DNA"/>
</dbReference>
<evidence type="ECO:0000259" key="3">
    <source>
        <dbReference type="Pfam" id="PF02129"/>
    </source>
</evidence>
<gene>
    <name evidence="4" type="ORF">FAZ69_27950</name>
</gene>
<dbReference type="Pfam" id="PF02129">
    <property type="entry name" value="Peptidase_S15"/>
    <property type="match status" value="1"/>
</dbReference>
<accession>A0A4U1HJT9</accession>
<reference evidence="4 5" key="1">
    <citation type="submission" date="2019-04" db="EMBL/GenBank/DDBJ databases">
        <title>Trinickia sp. 7GSK02, isolated from subtropical forest soil.</title>
        <authorList>
            <person name="Gao Z.-H."/>
            <person name="Qiu L.-H."/>
        </authorList>
    </citation>
    <scope>NUCLEOTIDE SEQUENCE [LARGE SCALE GENOMIC DNA]</scope>
    <source>
        <strain evidence="4 5">7GSK02</strain>
    </source>
</reference>
<comment type="caution">
    <text evidence="4">The sequence shown here is derived from an EMBL/GenBank/DDBJ whole genome shotgun (WGS) entry which is preliminary data.</text>
</comment>
<name>A0A4U1HJT9_9BURK</name>
<dbReference type="GO" id="GO:0052689">
    <property type="term" value="F:carboxylic ester hydrolase activity"/>
    <property type="evidence" value="ECO:0007669"/>
    <property type="project" value="UniProtKB-ARBA"/>
</dbReference>
<dbReference type="Proteomes" id="UP000305539">
    <property type="component" value="Unassembled WGS sequence"/>
</dbReference>
<dbReference type="InterPro" id="IPR029058">
    <property type="entry name" value="AB_hydrolase_fold"/>
</dbReference>
<dbReference type="PANTHER" id="PTHR22946">
    <property type="entry name" value="DIENELACTONE HYDROLASE DOMAIN-CONTAINING PROTEIN-RELATED"/>
    <property type="match status" value="1"/>
</dbReference>
<protein>
    <recommendedName>
        <fullName evidence="3">Xaa-Pro dipeptidyl-peptidase-like domain-containing protein</fullName>
    </recommendedName>
</protein>
<keyword evidence="2" id="KW-0472">Membrane</keyword>
<keyword evidence="2" id="KW-0812">Transmembrane</keyword>
<dbReference type="Gene3D" id="3.40.50.1820">
    <property type="entry name" value="alpha/beta hydrolase"/>
    <property type="match status" value="1"/>
</dbReference>
<sequence length="546" mass="58766">MRLRTPRQGIAVAAGRVFAGPVSWMSPSRNANCCGALHYINTDWDAWTVRVGRRAAHRHNSDFPIPRNSCAELRRFFKKNDMSRGFFNVVAPMLIALSLLLLARPAVCDPSDPPPAPLNERLLTVPVDSSPLVRLKVTLYMPSRGGPFPLALVNHGSSHDPANAPRVADEFIPYYFLSRGYAVAMPMMRGYAGSEGYLRPHGCDIMGIGLDAAQDIRKVLDYLKRQPGIDAAHIVVAGKSMGGWNTLAFGALNPPDVKGLMSFAGGVKESDCASSDAGLISGAGQFGARTRLRSIWFFGENDQIFATSTWQAMFRQYTAAGAHAELVDYGAFQKDAHAMTASGAGLPLWVKKADAFLASIDMPSEEVNPEYLPARAPASNAYADINDLSAVPYLSDAQREKLYRGFLAAPLPRAMAIGLTNGTWASGGFDPAAAAMKNCWKITKYCQLYAVDNAVVWPRLESEPPVTKFAALSDVAAVPYLGAPGRQAYGKFLTAHRPRAFAVAPDGAWGAASGLDPINDALAACANGHRGCRLYAVDSDVVWAGR</sequence>
<organism evidence="4 5">
    <name type="scientific">Trinickia terrae</name>
    <dbReference type="NCBI Taxonomy" id="2571161"/>
    <lineage>
        <taxon>Bacteria</taxon>
        <taxon>Pseudomonadati</taxon>
        <taxon>Pseudomonadota</taxon>
        <taxon>Betaproteobacteria</taxon>
        <taxon>Burkholderiales</taxon>
        <taxon>Burkholderiaceae</taxon>
        <taxon>Trinickia</taxon>
    </lineage>
</organism>
<dbReference type="AlphaFoldDB" id="A0A4U1HJT9"/>
<keyword evidence="1" id="KW-0378">Hydrolase</keyword>
<evidence type="ECO:0000313" key="4">
    <source>
        <dbReference type="EMBL" id="TKC81459.1"/>
    </source>
</evidence>
<feature type="domain" description="Xaa-Pro dipeptidyl-peptidase-like" evidence="3">
    <location>
        <begin position="133"/>
        <end position="279"/>
    </location>
</feature>
<evidence type="ECO:0000256" key="2">
    <source>
        <dbReference type="SAM" id="Phobius"/>
    </source>
</evidence>
<keyword evidence="5" id="KW-1185">Reference proteome</keyword>